<dbReference type="Proteomes" id="UP001501102">
    <property type="component" value="Unassembled WGS sequence"/>
</dbReference>
<evidence type="ECO:0000313" key="3">
    <source>
        <dbReference type="Proteomes" id="UP001501102"/>
    </source>
</evidence>
<organism evidence="2 3">
    <name type="scientific">Streptomyces thioluteus</name>
    <dbReference type="NCBI Taxonomy" id="66431"/>
    <lineage>
        <taxon>Bacteria</taxon>
        <taxon>Bacillati</taxon>
        <taxon>Actinomycetota</taxon>
        <taxon>Actinomycetes</taxon>
        <taxon>Kitasatosporales</taxon>
        <taxon>Streptomycetaceae</taxon>
        <taxon>Streptomyces</taxon>
    </lineage>
</organism>
<sequence length="64" mass="7212">MDPDETPEDPEEFYDHNWSTWTSSPSTAPPVGRITEIAHLPSQDLFIVERPDGGEVMIPSSRRS</sequence>
<dbReference type="EMBL" id="BAAAXZ010000093">
    <property type="protein sequence ID" value="GAA2927596.1"/>
    <property type="molecule type" value="Genomic_DNA"/>
</dbReference>
<evidence type="ECO:0000313" key="2">
    <source>
        <dbReference type="EMBL" id="GAA2927596.1"/>
    </source>
</evidence>
<comment type="caution">
    <text evidence="2">The sequence shown here is derived from an EMBL/GenBank/DDBJ whole genome shotgun (WGS) entry which is preliminary data.</text>
</comment>
<name>A0ABP6JCT5_STRTU</name>
<reference evidence="3" key="1">
    <citation type="journal article" date="2019" name="Int. J. Syst. Evol. Microbiol.">
        <title>The Global Catalogue of Microorganisms (GCM) 10K type strain sequencing project: providing services to taxonomists for standard genome sequencing and annotation.</title>
        <authorList>
            <consortium name="The Broad Institute Genomics Platform"/>
            <consortium name="The Broad Institute Genome Sequencing Center for Infectious Disease"/>
            <person name="Wu L."/>
            <person name="Ma J."/>
        </authorList>
    </citation>
    <scope>NUCLEOTIDE SEQUENCE [LARGE SCALE GENOMIC DNA]</scope>
    <source>
        <strain evidence="3">JCM 4087</strain>
    </source>
</reference>
<gene>
    <name evidence="2" type="ORF">GCM10020221_24410</name>
</gene>
<protein>
    <submittedName>
        <fullName evidence="2">Uncharacterized protein</fullName>
    </submittedName>
</protein>
<keyword evidence="3" id="KW-1185">Reference proteome</keyword>
<feature type="compositionally biased region" description="Acidic residues" evidence="1">
    <location>
        <begin position="1"/>
        <end position="12"/>
    </location>
</feature>
<feature type="compositionally biased region" description="Low complexity" evidence="1">
    <location>
        <begin position="18"/>
        <end position="29"/>
    </location>
</feature>
<proteinExistence type="predicted"/>
<feature type="region of interest" description="Disordered" evidence="1">
    <location>
        <begin position="1"/>
        <end position="29"/>
    </location>
</feature>
<evidence type="ECO:0000256" key="1">
    <source>
        <dbReference type="SAM" id="MobiDB-lite"/>
    </source>
</evidence>
<accession>A0ABP6JCT5</accession>